<dbReference type="AlphaFoldDB" id="A0A8H5M7Q3"/>
<reference evidence="2 3" key="1">
    <citation type="journal article" date="2020" name="ISME J.">
        <title>Uncovering the hidden diversity of litter-decomposition mechanisms in mushroom-forming fungi.</title>
        <authorList>
            <person name="Floudas D."/>
            <person name="Bentzer J."/>
            <person name="Ahren D."/>
            <person name="Johansson T."/>
            <person name="Persson P."/>
            <person name="Tunlid A."/>
        </authorList>
    </citation>
    <scope>NUCLEOTIDE SEQUENCE [LARGE SCALE GENOMIC DNA]</scope>
    <source>
        <strain evidence="2 3">CBS 661.87</strain>
    </source>
</reference>
<accession>A0A8H5M7Q3</accession>
<dbReference type="EMBL" id="JAACJP010000006">
    <property type="protein sequence ID" value="KAF5383754.1"/>
    <property type="molecule type" value="Genomic_DNA"/>
</dbReference>
<dbReference type="Proteomes" id="UP000565441">
    <property type="component" value="Unassembled WGS sequence"/>
</dbReference>
<evidence type="ECO:0000313" key="2">
    <source>
        <dbReference type="EMBL" id="KAF5383754.1"/>
    </source>
</evidence>
<feature type="region of interest" description="Disordered" evidence="1">
    <location>
        <begin position="1"/>
        <end position="109"/>
    </location>
</feature>
<sequence>MQVAADPMGITTKATMGHGEKSSAGQQAAEAAWEEQRGEARRDAATHTPGQTRSATATTGSSTAAPGTPRLTRSATMPSITADAPFPPDTASPPEPPAGKGKEHLPGSQTAVLAKLAADLQLTLPPPVKETAPNGLIRTNANIAALANHIANLRASVADVKATRQTTPAA</sequence>
<organism evidence="2 3">
    <name type="scientific">Tricholomella constricta</name>
    <dbReference type="NCBI Taxonomy" id="117010"/>
    <lineage>
        <taxon>Eukaryota</taxon>
        <taxon>Fungi</taxon>
        <taxon>Dikarya</taxon>
        <taxon>Basidiomycota</taxon>
        <taxon>Agaricomycotina</taxon>
        <taxon>Agaricomycetes</taxon>
        <taxon>Agaricomycetidae</taxon>
        <taxon>Agaricales</taxon>
        <taxon>Tricholomatineae</taxon>
        <taxon>Lyophyllaceae</taxon>
        <taxon>Tricholomella</taxon>
    </lineage>
</organism>
<gene>
    <name evidence="2" type="ORF">D9615_003501</name>
</gene>
<name>A0A8H5M7Q3_9AGAR</name>
<feature type="compositionally biased region" description="Basic and acidic residues" evidence="1">
    <location>
        <begin position="34"/>
        <end position="45"/>
    </location>
</feature>
<protein>
    <submittedName>
        <fullName evidence="2">Uncharacterized protein</fullName>
    </submittedName>
</protein>
<proteinExistence type="predicted"/>
<evidence type="ECO:0000256" key="1">
    <source>
        <dbReference type="SAM" id="MobiDB-lite"/>
    </source>
</evidence>
<feature type="compositionally biased region" description="Pro residues" evidence="1">
    <location>
        <begin position="85"/>
        <end position="97"/>
    </location>
</feature>
<feature type="compositionally biased region" description="Low complexity" evidence="1">
    <location>
        <begin position="54"/>
        <end position="69"/>
    </location>
</feature>
<comment type="caution">
    <text evidence="2">The sequence shown here is derived from an EMBL/GenBank/DDBJ whole genome shotgun (WGS) entry which is preliminary data.</text>
</comment>
<evidence type="ECO:0000313" key="3">
    <source>
        <dbReference type="Proteomes" id="UP000565441"/>
    </source>
</evidence>
<keyword evidence="3" id="KW-1185">Reference proteome</keyword>